<protein>
    <recommendedName>
        <fullName evidence="2">DUF397 domain-containing protein</fullName>
    </recommendedName>
</protein>
<evidence type="ECO:0000256" key="1">
    <source>
        <dbReference type="SAM" id="MobiDB-lite"/>
    </source>
</evidence>
<dbReference type="Proteomes" id="UP000635606">
    <property type="component" value="Unassembled WGS sequence"/>
</dbReference>
<feature type="compositionally biased region" description="Basic and acidic residues" evidence="1">
    <location>
        <begin position="24"/>
        <end position="39"/>
    </location>
</feature>
<organism evidence="3 4">
    <name type="scientific">Virgisporangium ochraceum</name>
    <dbReference type="NCBI Taxonomy" id="65505"/>
    <lineage>
        <taxon>Bacteria</taxon>
        <taxon>Bacillati</taxon>
        <taxon>Actinomycetota</taxon>
        <taxon>Actinomycetes</taxon>
        <taxon>Micromonosporales</taxon>
        <taxon>Micromonosporaceae</taxon>
        <taxon>Virgisporangium</taxon>
    </lineage>
</organism>
<dbReference type="EMBL" id="BOPH01000017">
    <property type="protein sequence ID" value="GIJ66223.1"/>
    <property type="molecule type" value="Genomic_DNA"/>
</dbReference>
<accession>A0A8J4E9E1</accession>
<reference evidence="3" key="1">
    <citation type="submission" date="2021-01" db="EMBL/GenBank/DDBJ databases">
        <title>Whole genome shotgun sequence of Virgisporangium ochraceum NBRC 16418.</title>
        <authorList>
            <person name="Komaki H."/>
            <person name="Tamura T."/>
        </authorList>
    </citation>
    <scope>NUCLEOTIDE SEQUENCE</scope>
    <source>
        <strain evidence="3">NBRC 16418</strain>
    </source>
</reference>
<evidence type="ECO:0000313" key="4">
    <source>
        <dbReference type="Proteomes" id="UP000635606"/>
    </source>
</evidence>
<keyword evidence="4" id="KW-1185">Reference proteome</keyword>
<feature type="domain" description="DUF397" evidence="2">
    <location>
        <begin position="8"/>
        <end position="61"/>
    </location>
</feature>
<gene>
    <name evidence="3" type="ORF">Voc01_011400</name>
</gene>
<feature type="region of interest" description="Disordered" evidence="1">
    <location>
        <begin position="1"/>
        <end position="45"/>
    </location>
</feature>
<dbReference type="InterPro" id="IPR007278">
    <property type="entry name" value="DUF397"/>
</dbReference>
<dbReference type="AlphaFoldDB" id="A0A8J4E9E1"/>
<dbReference type="Pfam" id="PF04149">
    <property type="entry name" value="DUF397"/>
    <property type="match status" value="1"/>
</dbReference>
<proteinExistence type="predicted"/>
<evidence type="ECO:0000313" key="3">
    <source>
        <dbReference type="EMBL" id="GIJ66223.1"/>
    </source>
</evidence>
<name>A0A8J4E9E1_9ACTN</name>
<evidence type="ECO:0000259" key="2">
    <source>
        <dbReference type="Pfam" id="PF04149"/>
    </source>
</evidence>
<sequence length="68" mass="7316">MSKTTPTPWKKSSYSGGNGGSCVEMRHNGDRREVRDSKLGDSSPILSFDPAAVADLVADIKDGRLHRG</sequence>
<dbReference type="RefSeq" id="WP_203926207.1">
    <property type="nucleotide sequence ID" value="NZ_BOPH01000017.1"/>
</dbReference>
<comment type="caution">
    <text evidence="3">The sequence shown here is derived from an EMBL/GenBank/DDBJ whole genome shotgun (WGS) entry which is preliminary data.</text>
</comment>